<reference evidence="2 3" key="1">
    <citation type="submission" date="2019-05" db="EMBL/GenBank/DDBJ databases">
        <title>We sequenced the genome of Paenibacillus hemerocallicola KCTC 33185 for further insight into its adaptation and study the phylogeny of Paenibacillus.</title>
        <authorList>
            <person name="Narsing Rao M.P."/>
        </authorList>
    </citation>
    <scope>NUCLEOTIDE SEQUENCE [LARGE SCALE GENOMIC DNA]</scope>
    <source>
        <strain evidence="2 3">KCTC 33185</strain>
    </source>
</reference>
<proteinExistence type="predicted"/>
<protein>
    <submittedName>
        <fullName evidence="2">LysM peptidoglycan-binding domain-containing protein</fullName>
    </submittedName>
</protein>
<accession>A0A5C4THD2</accession>
<dbReference type="Proteomes" id="UP000307943">
    <property type="component" value="Unassembled WGS sequence"/>
</dbReference>
<dbReference type="InterPro" id="IPR036779">
    <property type="entry name" value="LysM_dom_sf"/>
</dbReference>
<dbReference type="SUPFAM" id="SSF54106">
    <property type="entry name" value="LysM domain"/>
    <property type="match status" value="1"/>
</dbReference>
<comment type="caution">
    <text evidence="2">The sequence shown here is derived from an EMBL/GenBank/DDBJ whole genome shotgun (WGS) entry which is preliminary data.</text>
</comment>
<keyword evidence="3" id="KW-1185">Reference proteome</keyword>
<dbReference type="InterPro" id="IPR018392">
    <property type="entry name" value="LysM"/>
</dbReference>
<dbReference type="CDD" id="cd00118">
    <property type="entry name" value="LysM"/>
    <property type="match status" value="1"/>
</dbReference>
<evidence type="ECO:0000313" key="3">
    <source>
        <dbReference type="Proteomes" id="UP000307943"/>
    </source>
</evidence>
<dbReference type="AlphaFoldDB" id="A0A5C4THD2"/>
<dbReference type="EMBL" id="VDCQ01000001">
    <property type="protein sequence ID" value="TNJ68385.1"/>
    <property type="molecule type" value="Genomic_DNA"/>
</dbReference>
<dbReference type="OrthoDB" id="9801998at2"/>
<dbReference type="Gene3D" id="3.10.350.10">
    <property type="entry name" value="LysM domain"/>
    <property type="match status" value="1"/>
</dbReference>
<dbReference type="Pfam" id="PF01476">
    <property type="entry name" value="LysM"/>
    <property type="match status" value="1"/>
</dbReference>
<name>A0A5C4THD2_9BACL</name>
<organism evidence="2 3">
    <name type="scientific">Paenibacillus hemerocallicola</name>
    <dbReference type="NCBI Taxonomy" id="1172614"/>
    <lineage>
        <taxon>Bacteria</taxon>
        <taxon>Bacillati</taxon>
        <taxon>Bacillota</taxon>
        <taxon>Bacilli</taxon>
        <taxon>Bacillales</taxon>
        <taxon>Paenibacillaceae</taxon>
        <taxon>Paenibacillus</taxon>
    </lineage>
</organism>
<evidence type="ECO:0000259" key="1">
    <source>
        <dbReference type="PROSITE" id="PS51782"/>
    </source>
</evidence>
<dbReference type="SMART" id="SM00257">
    <property type="entry name" value="LysM"/>
    <property type="match status" value="1"/>
</dbReference>
<dbReference type="PROSITE" id="PS51782">
    <property type="entry name" value="LYSM"/>
    <property type="match status" value="1"/>
</dbReference>
<gene>
    <name evidence="2" type="ORF">FE784_00315</name>
</gene>
<sequence length="78" mass="8500">MCLGLGALFHGWAGDNEVQAAGITIHEQIVVKPGDTLWSISEQRVEKGEDVRIYIQKLKKLNSLTSSALQAGQVLQLP</sequence>
<evidence type="ECO:0000313" key="2">
    <source>
        <dbReference type="EMBL" id="TNJ68385.1"/>
    </source>
</evidence>
<feature type="domain" description="LysM" evidence="1">
    <location>
        <begin position="27"/>
        <end position="77"/>
    </location>
</feature>